<dbReference type="Gene3D" id="1.10.287.130">
    <property type="match status" value="1"/>
</dbReference>
<dbReference type="PANTHER" id="PTHR43711">
    <property type="entry name" value="TWO-COMPONENT HISTIDINE KINASE"/>
    <property type="match status" value="1"/>
</dbReference>
<dbReference type="FunFam" id="1.10.287.130:FF:000001">
    <property type="entry name" value="Two-component sensor histidine kinase"/>
    <property type="match status" value="1"/>
</dbReference>
<dbReference type="PANTHER" id="PTHR43711:SF31">
    <property type="entry name" value="HISTIDINE KINASE"/>
    <property type="match status" value="1"/>
</dbReference>
<dbReference type="SMART" id="SM00448">
    <property type="entry name" value="REC"/>
    <property type="match status" value="1"/>
</dbReference>
<dbReference type="SUPFAM" id="SSF52172">
    <property type="entry name" value="CheY-like"/>
    <property type="match status" value="1"/>
</dbReference>
<sequence>MAIRILSVAIRNEMDTVTSRRRARQIAELCGFPTQEQTRIATAVSELARNVINYAGTGRIEFAIEGNTAPQVLIITIADTGPGIPHLELVLSGRYQSTTGMGLGLIGAKRLMDHFDIDTGAGRGTTIVLKKLLPPHAPLLSTAGLGDIGRRLAEPNDENAPIVELQRQNQELLQTLAELKARQEELMQLTRELEDTNRGVVALYAELDEKADHLRRADEMKSRFLSNMSHEFRTPLSSIRALSKLLLDRIDGELTVEQEKQIGFILKQSESLSELVNDLLDLAKIEAGKIEVRPAHFDIDELFSALRGMLRPLLVGERVELVFEEPRGVHVMETDEAKVSQILRNFISNALKFTEAGEVRISAQLLEEERAVCFSVSDTGLGIAPENQQIVFEEFGQVENRLQKRVRGTGLGLPLCRKLALLLGGRIELESEVGRGSIFSVVLPLRYGQPAQPAAAEPAQQESGTTPLLIVEDNVQTQLLYEKYLSGSEFRPILVRSIWEAERALESMMPAALLLDIHLGSEDAWGWLARLKADPVRSGIPVIVVTEVDDKAKGLALGADAFFIKPVFRDELVAMLQKLASQRNSSTTLVSG</sequence>
<dbReference type="InterPro" id="IPR003661">
    <property type="entry name" value="HisK_dim/P_dom"/>
</dbReference>
<dbReference type="CDD" id="cd16922">
    <property type="entry name" value="HATPase_EvgS-ArcB-TorS-like"/>
    <property type="match status" value="1"/>
</dbReference>
<keyword evidence="8" id="KW-0175">Coiled coil</keyword>
<evidence type="ECO:0000256" key="7">
    <source>
        <dbReference type="PROSITE-ProRule" id="PRU00169"/>
    </source>
</evidence>
<organism evidence="11 12">
    <name type="scientific">Noviherbaspirillum pedocola</name>
    <dbReference type="NCBI Taxonomy" id="2801341"/>
    <lineage>
        <taxon>Bacteria</taxon>
        <taxon>Pseudomonadati</taxon>
        <taxon>Pseudomonadota</taxon>
        <taxon>Betaproteobacteria</taxon>
        <taxon>Burkholderiales</taxon>
        <taxon>Oxalobacteraceae</taxon>
        <taxon>Noviherbaspirillum</taxon>
    </lineage>
</organism>
<keyword evidence="6" id="KW-0902">Two-component regulatory system</keyword>
<keyword evidence="5" id="KW-0418">Kinase</keyword>
<dbReference type="InterPro" id="IPR001789">
    <property type="entry name" value="Sig_transdc_resp-reg_receiver"/>
</dbReference>
<evidence type="ECO:0000259" key="10">
    <source>
        <dbReference type="PROSITE" id="PS50110"/>
    </source>
</evidence>
<dbReference type="InterPro" id="IPR004358">
    <property type="entry name" value="Sig_transdc_His_kin-like_C"/>
</dbReference>
<dbReference type="GO" id="GO:0005524">
    <property type="term" value="F:ATP binding"/>
    <property type="evidence" value="ECO:0007669"/>
    <property type="project" value="UniProtKB-KW"/>
</dbReference>
<reference evidence="11" key="1">
    <citation type="submission" date="2021-01" db="EMBL/GenBank/DDBJ databases">
        <title>Genome sequence of strain Noviherbaspirillum sp. DKR-6.</title>
        <authorList>
            <person name="Chaudhary D.K."/>
        </authorList>
    </citation>
    <scope>NUCLEOTIDE SEQUENCE</scope>
    <source>
        <strain evidence="11">DKR-6</strain>
    </source>
</reference>
<dbReference type="InterPro" id="IPR011006">
    <property type="entry name" value="CheY-like_superfamily"/>
</dbReference>
<dbReference type="SUPFAM" id="SSF47384">
    <property type="entry name" value="Homodimeric domain of signal transducing histidine kinase"/>
    <property type="match status" value="1"/>
</dbReference>
<dbReference type="InterPro" id="IPR036890">
    <property type="entry name" value="HATPase_C_sf"/>
</dbReference>
<evidence type="ECO:0000256" key="1">
    <source>
        <dbReference type="ARBA" id="ARBA00000085"/>
    </source>
</evidence>
<keyword evidence="4" id="KW-0808">Transferase</keyword>
<dbReference type="Gene3D" id="3.30.565.10">
    <property type="entry name" value="Histidine kinase-like ATPase, C-terminal domain"/>
    <property type="match status" value="2"/>
</dbReference>
<dbReference type="SUPFAM" id="SSF55874">
    <property type="entry name" value="ATPase domain of HSP90 chaperone/DNA topoisomerase II/histidine kinase"/>
    <property type="match status" value="2"/>
</dbReference>
<evidence type="ECO:0000256" key="8">
    <source>
        <dbReference type="SAM" id="Coils"/>
    </source>
</evidence>
<dbReference type="PROSITE" id="PS50110">
    <property type="entry name" value="RESPONSE_REGULATORY"/>
    <property type="match status" value="1"/>
</dbReference>
<dbReference type="AlphaFoldDB" id="A0A934SYR3"/>
<evidence type="ECO:0000256" key="2">
    <source>
        <dbReference type="ARBA" id="ARBA00012438"/>
    </source>
</evidence>
<evidence type="ECO:0000256" key="4">
    <source>
        <dbReference type="ARBA" id="ARBA00022679"/>
    </source>
</evidence>
<dbReference type="Proteomes" id="UP000622890">
    <property type="component" value="Unassembled WGS sequence"/>
</dbReference>
<evidence type="ECO:0000313" key="12">
    <source>
        <dbReference type="Proteomes" id="UP000622890"/>
    </source>
</evidence>
<evidence type="ECO:0000313" key="11">
    <source>
        <dbReference type="EMBL" id="MBK4737765.1"/>
    </source>
</evidence>
<comment type="caution">
    <text evidence="11">The sequence shown here is derived from an EMBL/GenBank/DDBJ whole genome shotgun (WGS) entry which is preliminary data.</text>
</comment>
<dbReference type="Pfam" id="PF00072">
    <property type="entry name" value="Response_reg"/>
    <property type="match status" value="1"/>
</dbReference>
<dbReference type="EMBL" id="JAEPBG010000014">
    <property type="protein sequence ID" value="MBK4737765.1"/>
    <property type="molecule type" value="Genomic_DNA"/>
</dbReference>
<gene>
    <name evidence="11" type="ORF">JJB74_24355</name>
</gene>
<dbReference type="InterPro" id="IPR005467">
    <property type="entry name" value="His_kinase_dom"/>
</dbReference>
<feature type="coiled-coil region" evidence="8">
    <location>
        <begin position="162"/>
        <end position="199"/>
    </location>
</feature>
<evidence type="ECO:0000256" key="3">
    <source>
        <dbReference type="ARBA" id="ARBA00022553"/>
    </source>
</evidence>
<dbReference type="CDD" id="cd00156">
    <property type="entry name" value="REC"/>
    <property type="match status" value="1"/>
</dbReference>
<proteinExistence type="predicted"/>
<dbReference type="SMART" id="SM00387">
    <property type="entry name" value="HATPase_c"/>
    <property type="match status" value="2"/>
</dbReference>
<dbReference type="CDD" id="cd00082">
    <property type="entry name" value="HisKA"/>
    <property type="match status" value="1"/>
</dbReference>
<dbReference type="PROSITE" id="PS50109">
    <property type="entry name" value="HIS_KIN"/>
    <property type="match status" value="1"/>
</dbReference>
<dbReference type="InterPro" id="IPR036097">
    <property type="entry name" value="HisK_dim/P_sf"/>
</dbReference>
<dbReference type="InterPro" id="IPR003594">
    <property type="entry name" value="HATPase_dom"/>
</dbReference>
<keyword evidence="11" id="KW-0547">Nucleotide-binding</keyword>
<protein>
    <recommendedName>
        <fullName evidence="2">histidine kinase</fullName>
        <ecNumber evidence="2">2.7.13.3</ecNumber>
    </recommendedName>
</protein>
<evidence type="ECO:0000259" key="9">
    <source>
        <dbReference type="PROSITE" id="PS50109"/>
    </source>
</evidence>
<evidence type="ECO:0000256" key="5">
    <source>
        <dbReference type="ARBA" id="ARBA00022777"/>
    </source>
</evidence>
<comment type="catalytic activity">
    <reaction evidence="1">
        <text>ATP + protein L-histidine = ADP + protein N-phospho-L-histidine.</text>
        <dbReference type="EC" id="2.7.13.3"/>
    </reaction>
</comment>
<feature type="modified residue" description="4-aspartylphosphate" evidence="7">
    <location>
        <position position="516"/>
    </location>
</feature>
<dbReference type="GO" id="GO:0000155">
    <property type="term" value="F:phosphorelay sensor kinase activity"/>
    <property type="evidence" value="ECO:0007669"/>
    <property type="project" value="InterPro"/>
</dbReference>
<feature type="domain" description="Response regulatory" evidence="10">
    <location>
        <begin position="467"/>
        <end position="580"/>
    </location>
</feature>
<dbReference type="Pfam" id="PF00512">
    <property type="entry name" value="HisKA"/>
    <property type="match status" value="1"/>
</dbReference>
<dbReference type="InterPro" id="IPR050736">
    <property type="entry name" value="Sensor_HK_Regulatory"/>
</dbReference>
<name>A0A934SYR3_9BURK</name>
<accession>A0A934SYR3</accession>
<dbReference type="Gene3D" id="3.40.50.2300">
    <property type="match status" value="1"/>
</dbReference>
<keyword evidence="11" id="KW-0067">ATP-binding</keyword>
<keyword evidence="3 7" id="KW-0597">Phosphoprotein</keyword>
<dbReference type="RefSeq" id="WP_200596331.1">
    <property type="nucleotide sequence ID" value="NZ_JAEPBG010000014.1"/>
</dbReference>
<dbReference type="PRINTS" id="PR00344">
    <property type="entry name" value="BCTRLSENSOR"/>
</dbReference>
<dbReference type="SMART" id="SM00388">
    <property type="entry name" value="HisKA"/>
    <property type="match status" value="1"/>
</dbReference>
<dbReference type="Pfam" id="PF02518">
    <property type="entry name" value="HATPase_c"/>
    <property type="match status" value="2"/>
</dbReference>
<dbReference type="CDD" id="cd16934">
    <property type="entry name" value="HATPase_RsbT-like"/>
    <property type="match status" value="1"/>
</dbReference>
<feature type="domain" description="Histidine kinase" evidence="9">
    <location>
        <begin position="227"/>
        <end position="447"/>
    </location>
</feature>
<evidence type="ECO:0000256" key="6">
    <source>
        <dbReference type="ARBA" id="ARBA00023012"/>
    </source>
</evidence>
<keyword evidence="12" id="KW-1185">Reference proteome</keyword>
<dbReference type="EC" id="2.7.13.3" evidence="2"/>